<comment type="caution">
    <text evidence="1">The sequence shown here is derived from an EMBL/GenBank/DDBJ whole genome shotgun (WGS) entry which is preliminary data.</text>
</comment>
<keyword evidence="2" id="KW-1185">Reference proteome</keyword>
<evidence type="ECO:0000313" key="2">
    <source>
        <dbReference type="Proteomes" id="UP001596050"/>
    </source>
</evidence>
<accession>A0ABW0L2Q6</accession>
<dbReference type="RefSeq" id="WP_379781620.1">
    <property type="nucleotide sequence ID" value="NZ_JBHSMU010000008.1"/>
</dbReference>
<protein>
    <submittedName>
        <fullName evidence="1">Uncharacterized protein</fullName>
    </submittedName>
</protein>
<name>A0ABW0L2Q6_9BURK</name>
<reference evidence="2" key="1">
    <citation type="journal article" date="2019" name="Int. J. Syst. Evol. Microbiol.">
        <title>The Global Catalogue of Microorganisms (GCM) 10K type strain sequencing project: providing services to taxonomists for standard genome sequencing and annotation.</title>
        <authorList>
            <consortium name="The Broad Institute Genomics Platform"/>
            <consortium name="The Broad Institute Genome Sequencing Center for Infectious Disease"/>
            <person name="Wu L."/>
            <person name="Ma J."/>
        </authorList>
    </citation>
    <scope>NUCLEOTIDE SEQUENCE [LARGE SCALE GENOMIC DNA]</scope>
    <source>
        <strain evidence="2">KACC 12649</strain>
    </source>
</reference>
<sequence length="200" mass="23431">MILNNCSMQQFLEIFTEEFNCLVHLYWPKNAHYFEENLKLFRKNEPWLLTATPGHGIRQPECPSLNFFVPDKEFVRGYPNTVSARNLHRGLLIQRAAIEAWTDIPGYETANVRVIPHPNVLQNEHSSDDWKYDIGRYRRGAVHDISHAQFVRLATLRKDEARRIPIQRQDILAWWHLSSSSELVFTVGIESPLLQALIRR</sequence>
<evidence type="ECO:0000313" key="1">
    <source>
        <dbReference type="EMBL" id="MFC5459611.1"/>
    </source>
</evidence>
<dbReference type="EMBL" id="JBHSMU010000008">
    <property type="protein sequence ID" value="MFC5459611.1"/>
    <property type="molecule type" value="Genomic_DNA"/>
</dbReference>
<proteinExistence type="predicted"/>
<organism evidence="1 2">
    <name type="scientific">Massilia niabensis</name>
    <dbReference type="NCBI Taxonomy" id="544910"/>
    <lineage>
        <taxon>Bacteria</taxon>
        <taxon>Pseudomonadati</taxon>
        <taxon>Pseudomonadota</taxon>
        <taxon>Betaproteobacteria</taxon>
        <taxon>Burkholderiales</taxon>
        <taxon>Oxalobacteraceae</taxon>
        <taxon>Telluria group</taxon>
        <taxon>Massilia</taxon>
    </lineage>
</organism>
<gene>
    <name evidence="1" type="ORF">ACFPN5_07295</name>
</gene>
<dbReference type="Proteomes" id="UP001596050">
    <property type="component" value="Unassembled WGS sequence"/>
</dbReference>